<organism evidence="2 3">
    <name type="scientific">Burkholderia territorii</name>
    <dbReference type="NCBI Taxonomy" id="1503055"/>
    <lineage>
        <taxon>Bacteria</taxon>
        <taxon>Pseudomonadati</taxon>
        <taxon>Pseudomonadota</taxon>
        <taxon>Betaproteobacteria</taxon>
        <taxon>Burkholderiales</taxon>
        <taxon>Burkholderiaceae</taxon>
        <taxon>Burkholderia</taxon>
        <taxon>Burkholderia cepacia complex</taxon>
    </lineage>
</organism>
<dbReference type="AlphaFoldDB" id="A0A119VQE2"/>
<comment type="caution">
    <text evidence="2">The sequence shown here is derived from an EMBL/GenBank/DDBJ whole genome shotgun (WGS) entry which is preliminary data.</text>
</comment>
<sequence length="308" mass="32087">MIPTPLVSVEGRLARPRVAPLDGVPPFGREWTFRGAPGTRRGPRCVAVLKTSCIDVEAPHRTCHWQSPPATRPVPARAPAVAARAVGQPFERAAGRTQDRRARHAACWSIGALGIIGWLIAAHEPFPGLAPAVQIADVAPEHAVQTAAVAPAPPNVAPAPTIAARPVATPSAASPVARVATVHPAARHVDTTSQTQRVAAAAPPAPHRPDDRRATTARAHAPSTPRFAARPAVTQHASRTPTSDRVGSPVHPGAPLDSLDDPLTLIAMANALHADRPAPAAEAPGAGFDWTAQLSHRRLTDAPGTLTR</sequence>
<name>A0A119VQE2_9BURK</name>
<proteinExistence type="predicted"/>
<dbReference type="EMBL" id="LPLZ01000006">
    <property type="protein sequence ID" value="KWN24269.1"/>
    <property type="molecule type" value="Genomic_DNA"/>
</dbReference>
<protein>
    <submittedName>
        <fullName evidence="2">Uncharacterized protein</fullName>
    </submittedName>
</protein>
<reference evidence="2 3" key="1">
    <citation type="submission" date="2015-11" db="EMBL/GenBank/DDBJ databases">
        <title>Expanding the genomic diversity of Burkholderia species for the development of highly accurate diagnostics.</title>
        <authorList>
            <person name="Sahl J."/>
            <person name="Keim P."/>
            <person name="Wagner D."/>
        </authorList>
    </citation>
    <scope>NUCLEOTIDE SEQUENCE [LARGE SCALE GENOMIC DNA]</scope>
    <source>
        <strain evidence="2 3">MSMB793WGS</strain>
    </source>
</reference>
<dbReference type="Proteomes" id="UP000068016">
    <property type="component" value="Unassembled WGS sequence"/>
</dbReference>
<evidence type="ECO:0000313" key="2">
    <source>
        <dbReference type="EMBL" id="KWN24269.1"/>
    </source>
</evidence>
<feature type="region of interest" description="Disordered" evidence="1">
    <location>
        <begin position="186"/>
        <end position="258"/>
    </location>
</feature>
<evidence type="ECO:0000256" key="1">
    <source>
        <dbReference type="SAM" id="MobiDB-lite"/>
    </source>
</evidence>
<gene>
    <name evidence="2" type="ORF">WT83_02515</name>
</gene>
<feature type="compositionally biased region" description="Polar residues" evidence="1">
    <location>
        <begin position="235"/>
        <end position="245"/>
    </location>
</feature>
<accession>A0A119VQE2</accession>
<evidence type="ECO:0000313" key="3">
    <source>
        <dbReference type="Proteomes" id="UP000068016"/>
    </source>
</evidence>